<dbReference type="HOGENOM" id="CLU_2741820_0_0_1"/>
<keyword evidence="3" id="KW-1185">Reference proteome</keyword>
<dbReference type="Pfam" id="PF06884">
    <property type="entry name" value="DUF1264"/>
    <property type="match status" value="1"/>
</dbReference>
<accession>A0A066W3C7</accession>
<protein>
    <submittedName>
        <fullName evidence="2">Uncharacterized protein</fullName>
    </submittedName>
</protein>
<evidence type="ECO:0000313" key="2">
    <source>
        <dbReference type="EMBL" id="KDN48226.1"/>
    </source>
</evidence>
<evidence type="ECO:0000256" key="1">
    <source>
        <dbReference type="ARBA" id="ARBA00009740"/>
    </source>
</evidence>
<reference evidence="2 3" key="1">
    <citation type="submission" date="2014-05" db="EMBL/GenBank/DDBJ databases">
        <title>Draft genome sequence of a rare smut relative, Tilletiaria anomala UBC 951.</title>
        <authorList>
            <consortium name="DOE Joint Genome Institute"/>
            <person name="Toome M."/>
            <person name="Kuo A."/>
            <person name="Henrissat B."/>
            <person name="Lipzen A."/>
            <person name="Tritt A."/>
            <person name="Yoshinaga Y."/>
            <person name="Zane M."/>
            <person name="Barry K."/>
            <person name="Grigoriev I.V."/>
            <person name="Spatafora J.W."/>
            <person name="Aimea M.C."/>
        </authorList>
    </citation>
    <scope>NUCLEOTIDE SEQUENCE [LARGE SCALE GENOMIC DNA]</scope>
    <source>
        <strain evidence="2 3">UBC 951</strain>
    </source>
</reference>
<dbReference type="AlphaFoldDB" id="A0A066W3C7"/>
<gene>
    <name evidence="2" type="ORF">K437DRAFT_255660</name>
</gene>
<dbReference type="Proteomes" id="UP000027361">
    <property type="component" value="Unassembled WGS sequence"/>
</dbReference>
<dbReference type="EMBL" id="JMSN01000026">
    <property type="protein sequence ID" value="KDN48226.1"/>
    <property type="molecule type" value="Genomic_DNA"/>
</dbReference>
<comment type="similarity">
    <text evidence="1">Belongs to the OBAP family.</text>
</comment>
<proteinExistence type="inferred from homology"/>
<comment type="caution">
    <text evidence="2">The sequence shown here is derived from an EMBL/GenBank/DDBJ whole genome shotgun (WGS) entry which is preliminary data.</text>
</comment>
<dbReference type="GeneID" id="25264220"/>
<organism evidence="2 3">
    <name type="scientific">Tilletiaria anomala (strain ATCC 24038 / CBS 436.72 / UBC 951)</name>
    <dbReference type="NCBI Taxonomy" id="1037660"/>
    <lineage>
        <taxon>Eukaryota</taxon>
        <taxon>Fungi</taxon>
        <taxon>Dikarya</taxon>
        <taxon>Basidiomycota</taxon>
        <taxon>Ustilaginomycotina</taxon>
        <taxon>Exobasidiomycetes</taxon>
        <taxon>Georgefischeriales</taxon>
        <taxon>Tilletiariaceae</taxon>
        <taxon>Tilletiaria</taxon>
    </lineage>
</organism>
<dbReference type="InParanoid" id="A0A066W3C7"/>
<evidence type="ECO:0000313" key="3">
    <source>
        <dbReference type="Proteomes" id="UP000027361"/>
    </source>
</evidence>
<name>A0A066W3C7_TILAU</name>
<dbReference type="RefSeq" id="XP_013244074.1">
    <property type="nucleotide sequence ID" value="XM_013388620.1"/>
</dbReference>
<dbReference type="OrthoDB" id="1901244at2759"/>
<sequence>MSSPSYHGVQSACFPIALVSQICQCFRAFHWPAHGHSQPVSASHYCSHTRKGIFQYLIYDSNSARARLLGV</sequence>
<dbReference type="InterPro" id="IPR010686">
    <property type="entry name" value="OBAP-like"/>
</dbReference>